<evidence type="ECO:0000313" key="2">
    <source>
        <dbReference type="Proteomes" id="UP001055811"/>
    </source>
</evidence>
<keyword evidence="2" id="KW-1185">Reference proteome</keyword>
<name>A0ACB8YU32_CICIN</name>
<dbReference type="Proteomes" id="UP001055811">
    <property type="component" value="Linkage Group LG09"/>
</dbReference>
<reference evidence="2" key="1">
    <citation type="journal article" date="2022" name="Mol. Ecol. Resour.">
        <title>The genomes of chicory, endive, great burdock and yacon provide insights into Asteraceae palaeo-polyploidization history and plant inulin production.</title>
        <authorList>
            <person name="Fan W."/>
            <person name="Wang S."/>
            <person name="Wang H."/>
            <person name="Wang A."/>
            <person name="Jiang F."/>
            <person name="Liu H."/>
            <person name="Zhao H."/>
            <person name="Xu D."/>
            <person name="Zhang Y."/>
        </authorList>
    </citation>
    <scope>NUCLEOTIDE SEQUENCE [LARGE SCALE GENOMIC DNA]</scope>
    <source>
        <strain evidence="2">cv. Punajuju</strain>
    </source>
</reference>
<dbReference type="EMBL" id="CM042017">
    <property type="protein sequence ID" value="KAI3688971.1"/>
    <property type="molecule type" value="Genomic_DNA"/>
</dbReference>
<protein>
    <submittedName>
        <fullName evidence="1">Uncharacterized protein</fullName>
    </submittedName>
</protein>
<comment type="caution">
    <text evidence="1">The sequence shown here is derived from an EMBL/GenBank/DDBJ whole genome shotgun (WGS) entry which is preliminary data.</text>
</comment>
<reference evidence="1 2" key="2">
    <citation type="journal article" date="2022" name="Mol. Ecol. Resour.">
        <title>The genomes of chicory, endive, great burdock and yacon provide insights into Asteraceae paleo-polyploidization history and plant inulin production.</title>
        <authorList>
            <person name="Fan W."/>
            <person name="Wang S."/>
            <person name="Wang H."/>
            <person name="Wang A."/>
            <person name="Jiang F."/>
            <person name="Liu H."/>
            <person name="Zhao H."/>
            <person name="Xu D."/>
            <person name="Zhang Y."/>
        </authorList>
    </citation>
    <scope>NUCLEOTIDE SEQUENCE [LARGE SCALE GENOMIC DNA]</scope>
    <source>
        <strain evidence="2">cv. Punajuju</strain>
        <tissue evidence="1">Leaves</tissue>
    </source>
</reference>
<proteinExistence type="predicted"/>
<gene>
    <name evidence="1" type="ORF">L2E82_46917</name>
</gene>
<sequence length="179" mass="19143">MDGTHADMMDADTPMTRSSASAELSSFSGQIEVTRKLLTLARQLIDQGKPSEALQAVVTAMRANGGESAAIQALNRAKEIYRNKIYVTNAADELVSLFAECAIAEALPSIPEPPPCNNIADHQSLELDGGGTSILAESGRRQVMLDAFSDGSSFVCLHCGGLVSENRKDEHYAFWCGHA</sequence>
<evidence type="ECO:0000313" key="1">
    <source>
        <dbReference type="EMBL" id="KAI3688971.1"/>
    </source>
</evidence>
<accession>A0ACB8YU32</accession>
<organism evidence="1 2">
    <name type="scientific">Cichorium intybus</name>
    <name type="common">Chicory</name>
    <dbReference type="NCBI Taxonomy" id="13427"/>
    <lineage>
        <taxon>Eukaryota</taxon>
        <taxon>Viridiplantae</taxon>
        <taxon>Streptophyta</taxon>
        <taxon>Embryophyta</taxon>
        <taxon>Tracheophyta</taxon>
        <taxon>Spermatophyta</taxon>
        <taxon>Magnoliopsida</taxon>
        <taxon>eudicotyledons</taxon>
        <taxon>Gunneridae</taxon>
        <taxon>Pentapetalae</taxon>
        <taxon>asterids</taxon>
        <taxon>campanulids</taxon>
        <taxon>Asterales</taxon>
        <taxon>Asteraceae</taxon>
        <taxon>Cichorioideae</taxon>
        <taxon>Cichorieae</taxon>
        <taxon>Cichoriinae</taxon>
        <taxon>Cichorium</taxon>
    </lineage>
</organism>